<dbReference type="AlphaFoldDB" id="A0A2A2MFF3"/>
<organism evidence="2 3">
    <name type="scientific">Hafnia paralvei</name>
    <dbReference type="NCBI Taxonomy" id="546367"/>
    <lineage>
        <taxon>Bacteria</taxon>
        <taxon>Pseudomonadati</taxon>
        <taxon>Pseudomonadota</taxon>
        <taxon>Gammaproteobacteria</taxon>
        <taxon>Enterobacterales</taxon>
        <taxon>Hafniaceae</taxon>
        <taxon>Hafnia</taxon>
    </lineage>
</organism>
<evidence type="ECO:0000313" key="3">
    <source>
        <dbReference type="Proteomes" id="UP000218796"/>
    </source>
</evidence>
<keyword evidence="1" id="KW-0472">Membrane</keyword>
<protein>
    <recommendedName>
        <fullName evidence="4">DUF2645 family protein</fullName>
    </recommendedName>
</protein>
<feature type="transmembrane region" description="Helical" evidence="1">
    <location>
        <begin position="53"/>
        <end position="71"/>
    </location>
</feature>
<comment type="caution">
    <text evidence="2">The sequence shown here is derived from an EMBL/GenBank/DDBJ whole genome shotgun (WGS) entry which is preliminary data.</text>
</comment>
<dbReference type="Proteomes" id="UP000218796">
    <property type="component" value="Unassembled WGS sequence"/>
</dbReference>
<keyword evidence="1" id="KW-0812">Transmembrane</keyword>
<evidence type="ECO:0000256" key="1">
    <source>
        <dbReference type="SAM" id="Phobius"/>
    </source>
</evidence>
<feature type="transmembrane region" description="Helical" evidence="1">
    <location>
        <begin position="7"/>
        <end position="24"/>
    </location>
</feature>
<reference evidence="2 3" key="1">
    <citation type="submission" date="2017-08" db="EMBL/GenBank/DDBJ databases">
        <title>Draft Genome Sequence of Hafnia alvei CITHA-6 Isolated from Raw Bovine Milk.</title>
        <authorList>
            <person name="Culligan E.P."/>
            <person name="Mcsweeney A."/>
            <person name="O'Doherty C."/>
            <person name="Gleeson E."/>
            <person name="O'Riordan D."/>
            <person name="Sleator R.D."/>
        </authorList>
    </citation>
    <scope>NUCLEOTIDE SEQUENCE [LARGE SCALE GENOMIC DNA]</scope>
    <source>
        <strain evidence="2 3">CITHA-6</strain>
    </source>
</reference>
<gene>
    <name evidence="2" type="ORF">CJD50_08700</name>
</gene>
<dbReference type="EMBL" id="NQMS01000002">
    <property type="protein sequence ID" value="PAV97712.1"/>
    <property type="molecule type" value="Genomic_DNA"/>
</dbReference>
<name>A0A2A2MFF3_9GAMM</name>
<keyword evidence="3" id="KW-1185">Reference proteome</keyword>
<evidence type="ECO:0008006" key="4">
    <source>
        <dbReference type="Google" id="ProtNLM"/>
    </source>
</evidence>
<evidence type="ECO:0000313" key="2">
    <source>
        <dbReference type="EMBL" id="PAV97712.1"/>
    </source>
</evidence>
<sequence length="96" mass="11360">MNKFIRIVFILFYLLCMLTIYLSMVDKYDVVYDMDPTLPQGSLNTSSSDNGKIFGGLILFFIFISQIVFFYFEKSQKWKWVTGIMTALAFLFFFIR</sequence>
<feature type="transmembrane region" description="Helical" evidence="1">
    <location>
        <begin position="78"/>
        <end position="95"/>
    </location>
</feature>
<keyword evidence="1" id="KW-1133">Transmembrane helix</keyword>
<proteinExistence type="predicted"/>
<accession>A0A2A2MFF3</accession>